<evidence type="ECO:0000256" key="6">
    <source>
        <dbReference type="ARBA" id="ARBA00023136"/>
    </source>
</evidence>
<keyword evidence="5 7" id="KW-1133">Transmembrane helix</keyword>
<evidence type="ECO:0000256" key="4">
    <source>
        <dbReference type="ARBA" id="ARBA00022692"/>
    </source>
</evidence>
<dbReference type="PANTHER" id="PTHR30353">
    <property type="entry name" value="INNER MEMBRANE PROTEIN DEDA-RELATED"/>
    <property type="match status" value="1"/>
</dbReference>
<feature type="transmembrane region" description="Helical" evidence="7">
    <location>
        <begin position="189"/>
        <end position="207"/>
    </location>
</feature>
<evidence type="ECO:0000256" key="5">
    <source>
        <dbReference type="ARBA" id="ARBA00022989"/>
    </source>
</evidence>
<organism evidence="9 10">
    <name type="scientific">Pontibacter akesuensis</name>
    <dbReference type="NCBI Taxonomy" id="388950"/>
    <lineage>
        <taxon>Bacteria</taxon>
        <taxon>Pseudomonadati</taxon>
        <taxon>Bacteroidota</taxon>
        <taxon>Cytophagia</taxon>
        <taxon>Cytophagales</taxon>
        <taxon>Hymenobacteraceae</taxon>
        <taxon>Pontibacter</taxon>
    </lineage>
</organism>
<feature type="transmembrane region" description="Helical" evidence="7">
    <location>
        <begin position="28"/>
        <end position="49"/>
    </location>
</feature>
<keyword evidence="4 7" id="KW-0812">Transmembrane</keyword>
<protein>
    <submittedName>
        <fullName evidence="9">Membrane-associated protein</fullName>
    </submittedName>
</protein>
<keyword evidence="6 7" id="KW-0472">Membrane</keyword>
<feature type="transmembrane region" description="Helical" evidence="7">
    <location>
        <begin position="155"/>
        <end position="177"/>
    </location>
</feature>
<feature type="transmembrane region" description="Helical" evidence="7">
    <location>
        <begin position="56"/>
        <end position="84"/>
    </location>
</feature>
<reference evidence="10" key="1">
    <citation type="submission" date="2016-10" db="EMBL/GenBank/DDBJ databases">
        <authorList>
            <person name="Varghese N."/>
        </authorList>
    </citation>
    <scope>NUCLEOTIDE SEQUENCE [LARGE SCALE GENOMIC DNA]</scope>
    <source>
        <strain evidence="10">DSM 18820</strain>
    </source>
</reference>
<name>A0A1I7KXB7_9BACT</name>
<dbReference type="GO" id="GO:0005886">
    <property type="term" value="C:plasma membrane"/>
    <property type="evidence" value="ECO:0007669"/>
    <property type="project" value="UniProtKB-SubCell"/>
</dbReference>
<dbReference type="STRING" id="388950.GCA_001611675_02925"/>
<comment type="subcellular location">
    <subcellularLocation>
        <location evidence="1 7">Cell membrane</location>
        <topology evidence="1 7">Multi-pass membrane protein</topology>
    </subcellularLocation>
</comment>
<feature type="domain" description="VTT" evidence="8">
    <location>
        <begin position="49"/>
        <end position="176"/>
    </location>
</feature>
<proteinExistence type="inferred from homology"/>
<dbReference type="AlphaFoldDB" id="A0A1I7KXB7"/>
<evidence type="ECO:0000259" key="8">
    <source>
        <dbReference type="Pfam" id="PF09335"/>
    </source>
</evidence>
<dbReference type="InterPro" id="IPR032818">
    <property type="entry name" value="DedA-like"/>
</dbReference>
<dbReference type="InterPro" id="IPR058127">
    <property type="entry name" value="DedA"/>
</dbReference>
<evidence type="ECO:0000313" key="10">
    <source>
        <dbReference type="Proteomes" id="UP000182491"/>
    </source>
</evidence>
<dbReference type="RefSeq" id="WP_068838843.1">
    <property type="nucleotide sequence ID" value="NZ_BMXC01000005.1"/>
</dbReference>
<dbReference type="Proteomes" id="UP000182491">
    <property type="component" value="Unassembled WGS sequence"/>
</dbReference>
<dbReference type="EMBL" id="FPCA01000011">
    <property type="protein sequence ID" value="SFV02018.1"/>
    <property type="molecule type" value="Genomic_DNA"/>
</dbReference>
<keyword evidence="3 7" id="KW-1003">Cell membrane</keyword>
<evidence type="ECO:0000256" key="2">
    <source>
        <dbReference type="ARBA" id="ARBA00010792"/>
    </source>
</evidence>
<accession>A0A1I7KXB7</accession>
<dbReference type="PANTHER" id="PTHR30353:SF0">
    <property type="entry name" value="TRANSMEMBRANE PROTEIN"/>
    <property type="match status" value="1"/>
</dbReference>
<comment type="similarity">
    <text evidence="2 7">Belongs to the DedA family.</text>
</comment>
<evidence type="ECO:0000256" key="1">
    <source>
        <dbReference type="ARBA" id="ARBA00004651"/>
    </source>
</evidence>
<evidence type="ECO:0000313" key="9">
    <source>
        <dbReference type="EMBL" id="SFV02018.1"/>
    </source>
</evidence>
<dbReference type="OrthoDB" id="9813426at2"/>
<sequence>MELLGHLVDFVLHIDLHLVDLLREYQDWIYLILFLIIFCETGLVVTPFLPGDSLLFAIGALAALPASGLNVLWLLGLLIVAAVLGDSFNYLTGIKLGGRFYSKDKWFLKQAHLMQAERFYARYGGRTLIYARFIPIVRTFAPFVAGMGRMNYRRFLYFNVVGALLWVVFFILIGYMFGNMPIVRKNFSLLVLGIIGISMLPPVLTVLRQRFSPSKQV</sequence>
<dbReference type="Pfam" id="PF09335">
    <property type="entry name" value="VTT_dom"/>
    <property type="match status" value="1"/>
</dbReference>
<evidence type="ECO:0000256" key="3">
    <source>
        <dbReference type="ARBA" id="ARBA00022475"/>
    </source>
</evidence>
<gene>
    <name evidence="9" type="ORF">SAMN04487941_0059</name>
</gene>
<evidence type="ECO:0000256" key="7">
    <source>
        <dbReference type="RuleBase" id="RU367016"/>
    </source>
</evidence>
<dbReference type="InterPro" id="IPR032816">
    <property type="entry name" value="VTT_dom"/>
</dbReference>
<keyword evidence="10" id="KW-1185">Reference proteome</keyword>
<dbReference type="NCBIfam" id="NF008102">
    <property type="entry name" value="PRK10847.1"/>
    <property type="match status" value="1"/>
</dbReference>